<evidence type="ECO:0000256" key="12">
    <source>
        <dbReference type="NCBIfam" id="TIGR00334"/>
    </source>
</evidence>
<gene>
    <name evidence="11 14" type="primary">rnmV</name>
    <name evidence="14" type="ORF">KHM83_10825</name>
</gene>
<accession>A0ABS5PPS4</accession>
<proteinExistence type="inferred from homology"/>
<evidence type="ECO:0000313" key="15">
    <source>
        <dbReference type="Proteomes" id="UP000746471"/>
    </source>
</evidence>
<keyword evidence="5" id="KW-0479">Metal-binding</keyword>
<keyword evidence="4 11" id="KW-0540">Nuclease</keyword>
<evidence type="ECO:0000313" key="14">
    <source>
        <dbReference type="EMBL" id="MBS7527173.1"/>
    </source>
</evidence>
<evidence type="ECO:0000259" key="13">
    <source>
        <dbReference type="PROSITE" id="PS50880"/>
    </source>
</evidence>
<dbReference type="GO" id="GO:0043822">
    <property type="term" value="F:ribonuclease M5 activity"/>
    <property type="evidence" value="ECO:0007669"/>
    <property type="project" value="UniProtKB-EC"/>
</dbReference>
<dbReference type="SMART" id="SM00493">
    <property type="entry name" value="TOPRIM"/>
    <property type="match status" value="1"/>
</dbReference>
<evidence type="ECO:0000256" key="1">
    <source>
        <dbReference type="ARBA" id="ARBA00022490"/>
    </source>
</evidence>
<comment type="subcellular location">
    <subcellularLocation>
        <location evidence="11">Cytoplasm</location>
    </subcellularLocation>
</comment>
<keyword evidence="10 11" id="KW-0694">RNA-binding</keyword>
<dbReference type="EC" id="3.1.26.8" evidence="11 12"/>
<evidence type="ECO:0000256" key="4">
    <source>
        <dbReference type="ARBA" id="ARBA00022722"/>
    </source>
</evidence>
<evidence type="ECO:0000256" key="5">
    <source>
        <dbReference type="ARBA" id="ARBA00022723"/>
    </source>
</evidence>
<dbReference type="Pfam" id="PF13331">
    <property type="entry name" value="DUF4093"/>
    <property type="match status" value="1"/>
</dbReference>
<keyword evidence="8 11" id="KW-0378">Hydrolase</keyword>
<keyword evidence="7 11" id="KW-0255">Endonuclease</keyword>
<dbReference type="PROSITE" id="PS50880">
    <property type="entry name" value="TOPRIM"/>
    <property type="match status" value="1"/>
</dbReference>
<evidence type="ECO:0000256" key="11">
    <source>
        <dbReference type="HAMAP-Rule" id="MF_01469"/>
    </source>
</evidence>
<evidence type="ECO:0000256" key="3">
    <source>
        <dbReference type="ARBA" id="ARBA00022552"/>
    </source>
</evidence>
<sequence length="179" mass="19659">MKETIVVEGKDDVAAVKRAVDCAFIITHGFGISEATFKRIEHAMATSGVIIFTDPDYAGEQIRARISKRVPNCKHAFLSKEEAYAEGDIGIENASPEAIVDALNRVRTASEKPIHLFTQTDLVHNGLMGTDSAAHKRTVVGRLLGIGYCSGKQFLSRLNHYGITVEEFLKSVEEAERLL</sequence>
<evidence type="ECO:0000256" key="6">
    <source>
        <dbReference type="ARBA" id="ARBA00022730"/>
    </source>
</evidence>
<keyword evidence="9" id="KW-0460">Magnesium</keyword>
<dbReference type="Pfam" id="PF01751">
    <property type="entry name" value="Toprim"/>
    <property type="match status" value="1"/>
</dbReference>
<evidence type="ECO:0000256" key="2">
    <source>
        <dbReference type="ARBA" id="ARBA00022517"/>
    </source>
</evidence>
<keyword evidence="2 11" id="KW-0690">Ribosome biogenesis</keyword>
<name>A0ABS5PPS4_9FIRM</name>
<evidence type="ECO:0000256" key="9">
    <source>
        <dbReference type="ARBA" id="ARBA00022842"/>
    </source>
</evidence>
<dbReference type="PANTHER" id="PTHR39156">
    <property type="entry name" value="RIBONUCLEASE M5"/>
    <property type="match status" value="1"/>
</dbReference>
<comment type="similarity">
    <text evidence="11">Belongs to the ribonuclease M5 family.</text>
</comment>
<dbReference type="EMBL" id="JAHBCL010000017">
    <property type="protein sequence ID" value="MBS7527173.1"/>
    <property type="molecule type" value="Genomic_DNA"/>
</dbReference>
<keyword evidence="6 11" id="KW-0699">rRNA-binding</keyword>
<dbReference type="InterPro" id="IPR006171">
    <property type="entry name" value="TOPRIM_dom"/>
</dbReference>
<dbReference type="Gene3D" id="3.40.1360.10">
    <property type="match status" value="1"/>
</dbReference>
<evidence type="ECO:0000256" key="7">
    <source>
        <dbReference type="ARBA" id="ARBA00022759"/>
    </source>
</evidence>
<dbReference type="NCBIfam" id="TIGR00334">
    <property type="entry name" value="5S_RNA_mat_M5"/>
    <property type="match status" value="1"/>
</dbReference>
<dbReference type="HAMAP" id="MF_01469">
    <property type="entry name" value="RNase_M5"/>
    <property type="match status" value="1"/>
</dbReference>
<comment type="function">
    <text evidence="11">Required for correct processing of both the 5' and 3' ends of 5S rRNA precursor. Cleaves both sides of a double-stranded region yielding mature 5S rRNA in one step.</text>
</comment>
<organism evidence="14 15">
    <name type="scientific">Fusibacter paucivorans</name>
    <dbReference type="NCBI Taxonomy" id="76009"/>
    <lineage>
        <taxon>Bacteria</taxon>
        <taxon>Bacillati</taxon>
        <taxon>Bacillota</taxon>
        <taxon>Clostridia</taxon>
        <taxon>Eubacteriales</taxon>
        <taxon>Eubacteriales Family XII. Incertae Sedis</taxon>
        <taxon>Fusibacter</taxon>
    </lineage>
</organism>
<comment type="catalytic activity">
    <reaction evidence="11">
        <text>Endonucleolytic cleavage of RNA, removing 21 and 42 nucleotides, respectively, from the 5'- and 3'-termini of a 5S-rRNA precursor.</text>
        <dbReference type="EC" id="3.1.26.8"/>
    </reaction>
</comment>
<dbReference type="CDD" id="cd01027">
    <property type="entry name" value="TOPRIM_RNase_M5_like"/>
    <property type="match status" value="1"/>
</dbReference>
<dbReference type="InterPro" id="IPR034141">
    <property type="entry name" value="TOPRIM_RNase_M5-like"/>
</dbReference>
<keyword evidence="3 11" id="KW-0698">rRNA processing</keyword>
<dbReference type="Proteomes" id="UP000746471">
    <property type="component" value="Unassembled WGS sequence"/>
</dbReference>
<dbReference type="InterPro" id="IPR004466">
    <property type="entry name" value="RNase_M5"/>
</dbReference>
<dbReference type="InterPro" id="IPR025156">
    <property type="entry name" value="RNase_M5_C"/>
</dbReference>
<evidence type="ECO:0000256" key="10">
    <source>
        <dbReference type="ARBA" id="ARBA00022884"/>
    </source>
</evidence>
<dbReference type="SUPFAM" id="SSF110455">
    <property type="entry name" value="Toprim domain"/>
    <property type="match status" value="1"/>
</dbReference>
<evidence type="ECO:0000256" key="8">
    <source>
        <dbReference type="ARBA" id="ARBA00022801"/>
    </source>
</evidence>
<dbReference type="PANTHER" id="PTHR39156:SF1">
    <property type="entry name" value="RIBONUCLEASE M5"/>
    <property type="match status" value="1"/>
</dbReference>
<keyword evidence="15" id="KW-1185">Reference proteome</keyword>
<keyword evidence="1 11" id="KW-0963">Cytoplasm</keyword>
<feature type="domain" description="Toprim" evidence="13">
    <location>
        <begin position="2"/>
        <end position="85"/>
    </location>
</feature>
<comment type="caution">
    <text evidence="14">The sequence shown here is derived from an EMBL/GenBank/DDBJ whole genome shotgun (WGS) entry which is preliminary data.</text>
</comment>
<protein>
    <recommendedName>
        <fullName evidence="11 12">Ribonuclease M5</fullName>
        <ecNumber evidence="11 12">3.1.26.8</ecNumber>
    </recommendedName>
    <alternativeName>
        <fullName evidence="11">RNase M5</fullName>
    </alternativeName>
    <alternativeName>
        <fullName evidence="11">Ribosomal RNA terminal maturase M5</fullName>
    </alternativeName>
</protein>
<reference evidence="14 15" key="1">
    <citation type="submission" date="2021-05" db="EMBL/GenBank/DDBJ databases">
        <title>Fusibacter ferrireducens sp. nov., an anaerobic, sulfur- and Fe-reducing bacterium isolated from the mangrove sediment.</title>
        <authorList>
            <person name="Qiu D."/>
        </authorList>
    </citation>
    <scope>NUCLEOTIDE SEQUENCE [LARGE SCALE GENOMIC DNA]</scope>
    <source>
        <strain evidence="14 15">DSM 12116</strain>
    </source>
</reference>